<evidence type="ECO:0000313" key="6">
    <source>
        <dbReference type="EMBL" id="KAJ8027991.1"/>
    </source>
</evidence>
<dbReference type="OrthoDB" id="2288928at2759"/>
<feature type="repeat" description="WD" evidence="4">
    <location>
        <begin position="129"/>
        <end position="169"/>
    </location>
</feature>
<dbReference type="InterPro" id="IPR001680">
    <property type="entry name" value="WD40_rpt"/>
</dbReference>
<reference evidence="6" key="1">
    <citation type="submission" date="2021-10" db="EMBL/GenBank/DDBJ databases">
        <title>Tropical sea cucumber genome reveals ecological adaptation and Cuvierian tubules defense mechanism.</title>
        <authorList>
            <person name="Chen T."/>
        </authorList>
    </citation>
    <scope>NUCLEOTIDE SEQUENCE</scope>
    <source>
        <strain evidence="6">Nanhai2018</strain>
        <tissue evidence="6">Muscle</tissue>
    </source>
</reference>
<dbReference type="PROSITE" id="PS00678">
    <property type="entry name" value="WD_REPEATS_1"/>
    <property type="match status" value="2"/>
</dbReference>
<feature type="repeat" description="WD" evidence="4">
    <location>
        <begin position="304"/>
        <end position="331"/>
    </location>
</feature>
<comment type="caution">
    <text evidence="6">The sequence shown here is derived from an EMBL/GenBank/DDBJ whole genome shotgun (WGS) entry which is preliminary data.</text>
</comment>
<evidence type="ECO:0000256" key="3">
    <source>
        <dbReference type="ARBA" id="ARBA00022737"/>
    </source>
</evidence>
<dbReference type="SUPFAM" id="SSF50978">
    <property type="entry name" value="WD40 repeat-like"/>
    <property type="match status" value="1"/>
</dbReference>
<dbReference type="PANTHER" id="PTHR44019:SF20">
    <property type="entry name" value="WD REPEAT-CONTAINING PROTEIN 55"/>
    <property type="match status" value="1"/>
</dbReference>
<dbReference type="Gene3D" id="2.130.10.10">
    <property type="entry name" value="YVTN repeat-like/Quinoprotein amine dehydrogenase"/>
    <property type="match status" value="2"/>
</dbReference>
<feature type="compositionally biased region" description="Acidic residues" evidence="5">
    <location>
        <begin position="14"/>
        <end position="24"/>
    </location>
</feature>
<dbReference type="EMBL" id="JAIZAY010000015">
    <property type="protein sequence ID" value="KAJ8027991.1"/>
    <property type="molecule type" value="Genomic_DNA"/>
</dbReference>
<keyword evidence="7" id="KW-1185">Reference proteome</keyword>
<dbReference type="PANTHER" id="PTHR44019">
    <property type="entry name" value="WD REPEAT-CONTAINING PROTEIN 55"/>
    <property type="match status" value="1"/>
</dbReference>
<organism evidence="6 7">
    <name type="scientific">Holothuria leucospilota</name>
    <name type="common">Black long sea cucumber</name>
    <name type="synonym">Mertensiothuria leucospilota</name>
    <dbReference type="NCBI Taxonomy" id="206669"/>
    <lineage>
        <taxon>Eukaryota</taxon>
        <taxon>Metazoa</taxon>
        <taxon>Echinodermata</taxon>
        <taxon>Eleutherozoa</taxon>
        <taxon>Echinozoa</taxon>
        <taxon>Holothuroidea</taxon>
        <taxon>Aspidochirotacea</taxon>
        <taxon>Aspidochirotida</taxon>
        <taxon>Holothuriidae</taxon>
        <taxon>Holothuria</taxon>
    </lineage>
</organism>
<comment type="similarity">
    <text evidence="1">Belongs to the WD repeat WDR55 family.</text>
</comment>
<keyword evidence="2 4" id="KW-0853">WD repeat</keyword>
<dbReference type="Pfam" id="PF24796">
    <property type="entry name" value="WDR55"/>
    <property type="match status" value="1"/>
</dbReference>
<dbReference type="Proteomes" id="UP001152320">
    <property type="component" value="Chromosome 15"/>
</dbReference>
<dbReference type="InterPro" id="IPR036322">
    <property type="entry name" value="WD40_repeat_dom_sf"/>
</dbReference>
<evidence type="ECO:0000256" key="2">
    <source>
        <dbReference type="ARBA" id="ARBA00022574"/>
    </source>
</evidence>
<dbReference type="InterPro" id="IPR019775">
    <property type="entry name" value="WD40_repeat_CS"/>
</dbReference>
<dbReference type="PROSITE" id="PS50082">
    <property type="entry name" value="WD_REPEATS_2"/>
    <property type="match status" value="2"/>
</dbReference>
<dbReference type="PROSITE" id="PS50294">
    <property type="entry name" value="WD_REPEATS_REGION"/>
    <property type="match status" value="1"/>
</dbReference>
<evidence type="ECO:0000256" key="1">
    <source>
        <dbReference type="ARBA" id="ARBA00007625"/>
    </source>
</evidence>
<dbReference type="AlphaFoldDB" id="A0A9Q1H0U1"/>
<dbReference type="InterPro" id="IPR015943">
    <property type="entry name" value="WD40/YVTN_repeat-like_dom_sf"/>
</dbReference>
<feature type="region of interest" description="Disordered" evidence="5">
    <location>
        <begin position="1"/>
        <end position="37"/>
    </location>
</feature>
<dbReference type="SMART" id="SM00320">
    <property type="entry name" value="WD40"/>
    <property type="match status" value="7"/>
</dbReference>
<keyword evidence="3" id="KW-0677">Repeat</keyword>
<gene>
    <name evidence="6" type="ORF">HOLleu_30109</name>
</gene>
<proteinExistence type="inferred from homology"/>
<sequence length="370" mass="41473">MEANNAAFPKDSDDATAEEVSPEQNEEKDKNEEQIDKLPKAVQLDLPAMGLEFHPKELLLAASFIDGTVKLYECLEQEETEELWSSKEFKKSSRAVQFSEDGSTLISISKDKSWKVFDVETGKTSKTYLKAHDVGIYSVAMAGANFVVTGDDDGRLKLWDLRQEKCVFEARENEDYLSDLAVDDNNKIVLATSGDGTLSSFNIKRRRFDLQSENLNNDLTCIELTRRGQKVVCGCSDGSLNFFNWGEFGDISDRFPGHPESIDFSCKIRDDIICTGSGDGLIRAVNLFPHRFLGVIGDHDDLPVNSLTIDSESVILASCGHDQKIKFWDVEHFHQLGKLEKRKSKASDVNKRLTSKGTQENFFSDLLDDS</sequence>
<evidence type="ECO:0000256" key="5">
    <source>
        <dbReference type="SAM" id="MobiDB-lite"/>
    </source>
</evidence>
<protein>
    <submittedName>
        <fullName evidence="6">WD repeat-containing protein 55</fullName>
    </submittedName>
</protein>
<name>A0A9Q1H0U1_HOLLE</name>
<feature type="compositionally biased region" description="Basic and acidic residues" evidence="5">
    <location>
        <begin position="25"/>
        <end position="37"/>
    </location>
</feature>
<dbReference type="InterPro" id="IPR050505">
    <property type="entry name" value="WDR55/POC1"/>
</dbReference>
<accession>A0A9Q1H0U1</accession>
<evidence type="ECO:0000256" key="4">
    <source>
        <dbReference type="PROSITE-ProRule" id="PRU00221"/>
    </source>
</evidence>
<evidence type="ECO:0000313" key="7">
    <source>
        <dbReference type="Proteomes" id="UP001152320"/>
    </source>
</evidence>